<name>A0ABP8KN27_9MICO</name>
<dbReference type="Pfam" id="PF13340">
    <property type="entry name" value="DUF4096"/>
    <property type="match status" value="1"/>
</dbReference>
<dbReference type="PANTHER" id="PTHR46637:SF1">
    <property type="entry name" value="BLL5188 PROTEIN"/>
    <property type="match status" value="1"/>
</dbReference>
<dbReference type="PANTHER" id="PTHR46637">
    <property type="entry name" value="TIS1421-TRANSPOSASE PROTEIN A"/>
    <property type="match status" value="1"/>
</dbReference>
<dbReference type="EMBL" id="BAABGM010000019">
    <property type="protein sequence ID" value="GAA4410154.1"/>
    <property type="molecule type" value="Genomic_DNA"/>
</dbReference>
<dbReference type="InterPro" id="IPR025161">
    <property type="entry name" value="IS402-like_dom"/>
</dbReference>
<feature type="domain" description="Insertion element IS402-like" evidence="2">
    <location>
        <begin position="10"/>
        <end position="82"/>
    </location>
</feature>
<reference evidence="4" key="1">
    <citation type="journal article" date="2019" name="Int. J. Syst. Evol. Microbiol.">
        <title>The Global Catalogue of Microorganisms (GCM) 10K type strain sequencing project: providing services to taxonomists for standard genome sequencing and annotation.</title>
        <authorList>
            <consortium name="The Broad Institute Genomics Platform"/>
            <consortium name="The Broad Institute Genome Sequencing Center for Infectious Disease"/>
            <person name="Wu L."/>
            <person name="Ma J."/>
        </authorList>
    </citation>
    <scope>NUCLEOTIDE SEQUENCE [LARGE SCALE GENOMIC DNA]</scope>
    <source>
        <strain evidence="4">JCM 17809</strain>
    </source>
</reference>
<dbReference type="NCBIfam" id="NF033580">
    <property type="entry name" value="transpos_IS5_3"/>
    <property type="match status" value="1"/>
</dbReference>
<accession>A0ABP8KN27</accession>
<gene>
    <name evidence="3" type="ORF">GCM10023168_29570</name>
</gene>
<feature type="region of interest" description="Disordered" evidence="1">
    <location>
        <begin position="118"/>
        <end position="147"/>
    </location>
</feature>
<keyword evidence="4" id="KW-1185">Reference proteome</keyword>
<sequence>MAVMLRDGVISDELWDVLESVMPQDAGRRGRPWNDHRTTLEGIIWRFRTGSPWRDLPETFGPHQSVWQRHRLWSTDGTYVQMLAAVRGQATLDSEEVEAILSIDSTIVRAHQHAAGARRDSVVGDPADDTGGRIELHEFSGGARGAA</sequence>
<protein>
    <submittedName>
        <fullName evidence="3">IS5 family transposase</fullName>
    </submittedName>
</protein>
<evidence type="ECO:0000259" key="2">
    <source>
        <dbReference type="Pfam" id="PF13340"/>
    </source>
</evidence>
<evidence type="ECO:0000313" key="3">
    <source>
        <dbReference type="EMBL" id="GAA4410154.1"/>
    </source>
</evidence>
<dbReference type="Proteomes" id="UP001500945">
    <property type="component" value="Unassembled WGS sequence"/>
</dbReference>
<proteinExistence type="predicted"/>
<evidence type="ECO:0000256" key="1">
    <source>
        <dbReference type="SAM" id="MobiDB-lite"/>
    </source>
</evidence>
<evidence type="ECO:0000313" key="4">
    <source>
        <dbReference type="Proteomes" id="UP001500945"/>
    </source>
</evidence>
<comment type="caution">
    <text evidence="3">The sequence shown here is derived from an EMBL/GenBank/DDBJ whole genome shotgun (WGS) entry which is preliminary data.</text>
</comment>
<organism evidence="3 4">
    <name type="scientific">Fodinibacter luteus</name>
    <dbReference type="NCBI Taxonomy" id="552064"/>
    <lineage>
        <taxon>Bacteria</taxon>
        <taxon>Bacillati</taxon>
        <taxon>Actinomycetota</taxon>
        <taxon>Actinomycetes</taxon>
        <taxon>Micrococcales</taxon>
        <taxon>Intrasporangiaceae</taxon>
        <taxon>Fodinibacter (ex Wang et al. 2009)</taxon>
    </lineage>
</organism>
<dbReference type="InterPro" id="IPR052909">
    <property type="entry name" value="Transposase_6_like"/>
</dbReference>